<sequence length="370" mass="40271">MYLTVGPRFKPGCSCTGLSPQGRSSPLLVRNSTISEEGVGEPSGAGNEQLQTARLIPKVKPREKWMRGDGPGEYGGPPINWRMPPAGGVKPKKDPLTSTDDYIWKQAWQPYVEAAPGDIKPPSPPEAEPESGFLSLNRAIALDSLDVDLSKELMQPSKATLERQVAAARRASLLESEAKRKEESKIKWRFAPTKREEEQWARATKAVSGGSEKLMRDSEKKVVDPVKSAAIARKKYQKLKQDLQITTLAIGGASLVGTYFSYSAEAAISYGTGLVGALVYIRMLGNSVDSVGASNAGGAMKGAMGQPRTLVPVLLVMLFNRWNALVVPKFDVIPLELIPMLVGFFTYKAATFVETFKEILPKSEEDDSDI</sequence>
<keyword evidence="4" id="KW-0472">Membrane</keyword>
<dbReference type="Gramene" id="Pp3c8_13580V3.3">
    <property type="protein sequence ID" value="Pp3c8_13580V3.3"/>
    <property type="gene ID" value="Pp3c8_13580"/>
</dbReference>
<dbReference type="InterPro" id="IPR056309">
    <property type="entry name" value="CGL160/ATPI_dom"/>
</dbReference>
<dbReference type="Gramene" id="Pp3c8_13580V3.5">
    <property type="protein sequence ID" value="Pp3c8_13580V3.5"/>
    <property type="gene ID" value="Pp3c8_13580"/>
</dbReference>
<dbReference type="EnsemblPlants" id="Pp3c8_13580V3.3">
    <property type="protein sequence ID" value="Pp3c8_13580V3.3"/>
    <property type="gene ID" value="Pp3c8_13580"/>
</dbReference>
<evidence type="ECO:0000256" key="4">
    <source>
        <dbReference type="ARBA" id="ARBA00023136"/>
    </source>
</evidence>
<keyword evidence="2" id="KW-0812">Transmembrane</keyword>
<evidence type="ECO:0000256" key="1">
    <source>
        <dbReference type="ARBA" id="ARBA00004141"/>
    </source>
</evidence>
<keyword evidence="3" id="KW-1133">Transmembrane helix</keyword>
<feature type="region of interest" description="Disordered" evidence="5">
    <location>
        <begin position="13"/>
        <end position="95"/>
    </location>
</feature>
<evidence type="ECO:0000256" key="5">
    <source>
        <dbReference type="SAM" id="MobiDB-lite"/>
    </source>
</evidence>
<evidence type="ECO:0000256" key="2">
    <source>
        <dbReference type="ARBA" id="ARBA00022692"/>
    </source>
</evidence>
<dbReference type="EnsemblPlants" id="Pp3c8_13580V3.1">
    <property type="protein sequence ID" value="Pp3c8_13580V3.1"/>
    <property type="gene ID" value="Pp3c8_13580"/>
</dbReference>
<organism evidence="7">
    <name type="scientific">Physcomitrium patens</name>
    <name type="common">Spreading-leaved earth moss</name>
    <name type="synonym">Physcomitrella patens</name>
    <dbReference type="NCBI Taxonomy" id="3218"/>
    <lineage>
        <taxon>Eukaryota</taxon>
        <taxon>Viridiplantae</taxon>
        <taxon>Streptophyta</taxon>
        <taxon>Embryophyta</taxon>
        <taxon>Bryophyta</taxon>
        <taxon>Bryophytina</taxon>
        <taxon>Bryopsida</taxon>
        <taxon>Funariidae</taxon>
        <taxon>Funariales</taxon>
        <taxon>Funariaceae</taxon>
        <taxon>Physcomitrium</taxon>
    </lineage>
</organism>
<dbReference type="Gramene" id="Pp3c8_13580V3.7">
    <property type="protein sequence ID" value="Pp3c8_13580V3.7"/>
    <property type="gene ID" value="Pp3c8_13580"/>
</dbReference>
<accession>A0A2K1K737</accession>
<dbReference type="STRING" id="3218.A0A2K1K737"/>
<dbReference type="RefSeq" id="XP_024381808.1">
    <property type="nucleotide sequence ID" value="XM_024526040.2"/>
</dbReference>
<dbReference type="EnsemblPlants" id="Pp3c8_13580V3.6">
    <property type="protein sequence ID" value="Pp3c8_13580V3.6"/>
    <property type="gene ID" value="Pp3c8_13580"/>
</dbReference>
<reference evidence="8" key="3">
    <citation type="submission" date="2020-12" db="UniProtKB">
        <authorList>
            <consortium name="EnsemblPlants"/>
        </authorList>
    </citation>
    <scope>IDENTIFICATION</scope>
</reference>
<dbReference type="Proteomes" id="UP000006727">
    <property type="component" value="Chromosome 8"/>
</dbReference>
<dbReference type="PANTHER" id="PTHR34118:SF6">
    <property type="entry name" value="PROTEIN CONSERVED ONLY IN THE GREEN LINEAGE 160, CHLOROPLASTIC"/>
    <property type="match status" value="1"/>
</dbReference>
<evidence type="ECO:0000259" key="6">
    <source>
        <dbReference type="Pfam" id="PF24763"/>
    </source>
</evidence>
<dbReference type="OrthoDB" id="3700at2759"/>
<evidence type="ECO:0000313" key="8">
    <source>
        <dbReference type="EnsemblPlants" id="Pp3c8_13580V3.1"/>
    </source>
</evidence>
<dbReference type="Gramene" id="Pp3c8_13580V3.1">
    <property type="protein sequence ID" value="Pp3c8_13580V3.1"/>
    <property type="gene ID" value="Pp3c8_13580"/>
</dbReference>
<dbReference type="Gramene" id="Pp3c8_13580V3.2">
    <property type="protein sequence ID" value="Pp3c8_13580V3.2"/>
    <property type="gene ID" value="Pp3c8_13580"/>
</dbReference>
<gene>
    <name evidence="8" type="primary">LOC112285328</name>
    <name evidence="7" type="ORF">PHYPA_011485</name>
</gene>
<dbReference type="EMBL" id="ABEU02000008">
    <property type="protein sequence ID" value="PNR49589.1"/>
    <property type="molecule type" value="Genomic_DNA"/>
</dbReference>
<dbReference type="Gramene" id="Pp3c8_13580V3.4">
    <property type="protein sequence ID" value="Pp3c8_13580V3.4"/>
    <property type="gene ID" value="Pp3c8_13580"/>
</dbReference>
<dbReference type="GeneID" id="112285328"/>
<dbReference type="PaxDb" id="3218-PP1S184_139V6.1"/>
<dbReference type="EnsemblPlants" id="Pp3c8_13580V3.7">
    <property type="protein sequence ID" value="Pp3c8_13580V3.7"/>
    <property type="gene ID" value="Pp3c8_13580"/>
</dbReference>
<feature type="domain" description="CGL160/ATPI" evidence="6">
    <location>
        <begin position="224"/>
        <end position="357"/>
    </location>
</feature>
<protein>
    <recommendedName>
        <fullName evidence="6">CGL160/ATPI domain-containing protein</fullName>
    </recommendedName>
</protein>
<feature type="compositionally biased region" description="Polar residues" evidence="5">
    <location>
        <begin position="16"/>
        <end position="35"/>
    </location>
</feature>
<dbReference type="AlphaFoldDB" id="A0A2K1K737"/>
<dbReference type="PANTHER" id="PTHR34118">
    <property type="entry name" value="NF-KAPPA-B INHIBITOR-LIKE PROTEIN-RELATED"/>
    <property type="match status" value="1"/>
</dbReference>
<dbReference type="GO" id="GO:0016020">
    <property type="term" value="C:membrane"/>
    <property type="evidence" value="ECO:0007669"/>
    <property type="project" value="UniProtKB-SubCell"/>
</dbReference>
<evidence type="ECO:0000313" key="9">
    <source>
        <dbReference type="Proteomes" id="UP000006727"/>
    </source>
</evidence>
<name>A0A2K1K737_PHYPA</name>
<keyword evidence="9" id="KW-1185">Reference proteome</keyword>
<reference evidence="7 9" key="2">
    <citation type="journal article" date="2018" name="Plant J.">
        <title>The Physcomitrella patens chromosome-scale assembly reveals moss genome structure and evolution.</title>
        <authorList>
            <person name="Lang D."/>
            <person name="Ullrich K.K."/>
            <person name="Murat F."/>
            <person name="Fuchs J."/>
            <person name="Jenkins J."/>
            <person name="Haas F.B."/>
            <person name="Piednoel M."/>
            <person name="Gundlach H."/>
            <person name="Van Bel M."/>
            <person name="Meyberg R."/>
            <person name="Vives C."/>
            <person name="Morata J."/>
            <person name="Symeonidi A."/>
            <person name="Hiss M."/>
            <person name="Muchero W."/>
            <person name="Kamisugi Y."/>
            <person name="Saleh O."/>
            <person name="Blanc G."/>
            <person name="Decker E.L."/>
            <person name="van Gessel N."/>
            <person name="Grimwood J."/>
            <person name="Hayes R.D."/>
            <person name="Graham S.W."/>
            <person name="Gunter L.E."/>
            <person name="McDaniel S.F."/>
            <person name="Hoernstein S.N.W."/>
            <person name="Larsson A."/>
            <person name="Li F.W."/>
            <person name="Perroud P.F."/>
            <person name="Phillips J."/>
            <person name="Ranjan P."/>
            <person name="Rokshar D.S."/>
            <person name="Rothfels C.J."/>
            <person name="Schneider L."/>
            <person name="Shu S."/>
            <person name="Stevenson D.W."/>
            <person name="Thummler F."/>
            <person name="Tillich M."/>
            <person name="Villarreal Aguilar J.C."/>
            <person name="Widiez T."/>
            <person name="Wong G.K."/>
            <person name="Wymore A."/>
            <person name="Zhang Y."/>
            <person name="Zimmer A.D."/>
            <person name="Quatrano R.S."/>
            <person name="Mayer K.F.X."/>
            <person name="Goodstein D."/>
            <person name="Casacuberta J.M."/>
            <person name="Vandepoele K."/>
            <person name="Reski R."/>
            <person name="Cuming A.C."/>
            <person name="Tuskan G.A."/>
            <person name="Maumus F."/>
            <person name="Salse J."/>
            <person name="Schmutz J."/>
            <person name="Rensing S.A."/>
        </authorList>
    </citation>
    <scope>NUCLEOTIDE SEQUENCE [LARGE SCALE GENOMIC DNA]</scope>
    <source>
        <strain evidence="8 9">cv. Gransden 2004</strain>
    </source>
</reference>
<evidence type="ECO:0000313" key="7">
    <source>
        <dbReference type="EMBL" id="PNR49589.1"/>
    </source>
</evidence>
<dbReference type="EnsemblPlants" id="Pp3c8_13580V3.5">
    <property type="protein sequence ID" value="Pp3c8_13580V3.5"/>
    <property type="gene ID" value="Pp3c8_13580"/>
</dbReference>
<dbReference type="OMA" id="YWGGDDE"/>
<dbReference type="EnsemblPlants" id="Pp3c8_13580V3.4">
    <property type="protein sequence ID" value="Pp3c8_13580V3.4"/>
    <property type="gene ID" value="Pp3c8_13580"/>
</dbReference>
<proteinExistence type="predicted"/>
<dbReference type="EnsemblPlants" id="Pp3c8_13580V3.2">
    <property type="protein sequence ID" value="Pp3c8_13580V3.2"/>
    <property type="gene ID" value="Pp3c8_13580"/>
</dbReference>
<comment type="subcellular location">
    <subcellularLocation>
        <location evidence="1">Membrane</location>
        <topology evidence="1">Multi-pass membrane protein</topology>
    </subcellularLocation>
</comment>
<evidence type="ECO:0000256" key="3">
    <source>
        <dbReference type="ARBA" id="ARBA00022989"/>
    </source>
</evidence>
<reference evidence="7 9" key="1">
    <citation type="journal article" date="2008" name="Science">
        <title>The Physcomitrella genome reveals evolutionary insights into the conquest of land by plants.</title>
        <authorList>
            <person name="Rensing S."/>
            <person name="Lang D."/>
            <person name="Zimmer A."/>
            <person name="Terry A."/>
            <person name="Salamov A."/>
            <person name="Shapiro H."/>
            <person name="Nishiyama T."/>
            <person name="Perroud P.-F."/>
            <person name="Lindquist E."/>
            <person name="Kamisugi Y."/>
            <person name="Tanahashi T."/>
            <person name="Sakakibara K."/>
            <person name="Fujita T."/>
            <person name="Oishi K."/>
            <person name="Shin-I T."/>
            <person name="Kuroki Y."/>
            <person name="Toyoda A."/>
            <person name="Suzuki Y."/>
            <person name="Hashimoto A."/>
            <person name="Yamaguchi K."/>
            <person name="Sugano A."/>
            <person name="Kohara Y."/>
            <person name="Fujiyama A."/>
            <person name="Anterola A."/>
            <person name="Aoki S."/>
            <person name="Ashton N."/>
            <person name="Barbazuk W.B."/>
            <person name="Barker E."/>
            <person name="Bennetzen J."/>
            <person name="Bezanilla M."/>
            <person name="Blankenship R."/>
            <person name="Cho S.H."/>
            <person name="Dutcher S."/>
            <person name="Estelle M."/>
            <person name="Fawcett J.A."/>
            <person name="Gundlach H."/>
            <person name="Hanada K."/>
            <person name="Heyl A."/>
            <person name="Hicks K.A."/>
            <person name="Hugh J."/>
            <person name="Lohr M."/>
            <person name="Mayer K."/>
            <person name="Melkozernov A."/>
            <person name="Murata T."/>
            <person name="Nelson D."/>
            <person name="Pils B."/>
            <person name="Prigge M."/>
            <person name="Reiss B."/>
            <person name="Renner T."/>
            <person name="Rombauts S."/>
            <person name="Rushton P."/>
            <person name="Sanderfoot A."/>
            <person name="Schween G."/>
            <person name="Shiu S.-H."/>
            <person name="Stueber K."/>
            <person name="Theodoulou F.L."/>
            <person name="Tu H."/>
            <person name="Van de Peer Y."/>
            <person name="Verrier P.J."/>
            <person name="Waters E."/>
            <person name="Wood A."/>
            <person name="Yang L."/>
            <person name="Cove D."/>
            <person name="Cuming A."/>
            <person name="Hasebe M."/>
            <person name="Lucas S."/>
            <person name="Mishler D.B."/>
            <person name="Reski R."/>
            <person name="Grigoriev I."/>
            <person name="Quatrano R.S."/>
            <person name="Boore J.L."/>
        </authorList>
    </citation>
    <scope>NUCLEOTIDE SEQUENCE [LARGE SCALE GENOMIC DNA]</scope>
    <source>
        <strain evidence="8 9">cv. Gransden 2004</strain>
    </source>
</reference>
<dbReference type="Gramene" id="Pp3c8_13580V3.6">
    <property type="protein sequence ID" value="Pp3c8_13580V3.6"/>
    <property type="gene ID" value="Pp3c8_13580"/>
</dbReference>
<dbReference type="RefSeq" id="XP_024381807.1">
    <property type="nucleotide sequence ID" value="XM_024526039.2"/>
</dbReference>
<dbReference type="Pfam" id="PF24763">
    <property type="entry name" value="CGL160_C"/>
    <property type="match status" value="1"/>
</dbReference>